<dbReference type="EMBL" id="AP014967">
    <property type="protein sequence ID" value="BAT13005.1"/>
    <property type="molecule type" value="Genomic_DNA"/>
</dbReference>
<proteinExistence type="predicted"/>
<organism evidence="2 3">
    <name type="scientific">Oryza sativa subsp. japonica</name>
    <name type="common">Rice</name>
    <dbReference type="NCBI Taxonomy" id="39947"/>
    <lineage>
        <taxon>Eukaryota</taxon>
        <taxon>Viridiplantae</taxon>
        <taxon>Streptophyta</taxon>
        <taxon>Embryophyta</taxon>
        <taxon>Tracheophyta</taxon>
        <taxon>Spermatophyta</taxon>
        <taxon>Magnoliopsida</taxon>
        <taxon>Liliopsida</taxon>
        <taxon>Poales</taxon>
        <taxon>Poaceae</taxon>
        <taxon>BOP clade</taxon>
        <taxon>Oryzoideae</taxon>
        <taxon>Oryzeae</taxon>
        <taxon>Oryzinae</taxon>
        <taxon>Oryza</taxon>
        <taxon>Oryza sativa</taxon>
    </lineage>
</organism>
<keyword evidence="3" id="KW-1185">Reference proteome</keyword>
<accession>A0A0P0XZQ8</accession>
<gene>
    <name evidence="2" type="ordered locus">Os11g0188701</name>
    <name evidence="2" type="ORF">OSNPB_110188701</name>
</gene>
<reference evidence="2 3" key="2">
    <citation type="journal article" date="2013" name="Plant Cell Physiol.">
        <title>Rice Annotation Project Database (RAP-DB): an integrative and interactive database for rice genomics.</title>
        <authorList>
            <person name="Sakai H."/>
            <person name="Lee S.S."/>
            <person name="Tanaka T."/>
            <person name="Numa H."/>
            <person name="Kim J."/>
            <person name="Kawahara Y."/>
            <person name="Wakimoto H."/>
            <person name="Yang C.C."/>
            <person name="Iwamoto M."/>
            <person name="Abe T."/>
            <person name="Yamada Y."/>
            <person name="Muto A."/>
            <person name="Inokuchi H."/>
            <person name="Ikemura T."/>
            <person name="Matsumoto T."/>
            <person name="Sasaki T."/>
            <person name="Itoh T."/>
        </authorList>
    </citation>
    <scope>NUCLEOTIDE SEQUENCE [LARGE SCALE GENOMIC DNA]</scope>
    <source>
        <strain evidence="3">cv. Nipponbare</strain>
    </source>
</reference>
<dbReference type="PaxDb" id="39947-A0A0P0XZQ8"/>
<protein>
    <submittedName>
        <fullName evidence="2">Os11g0188701 protein</fullName>
    </submittedName>
</protein>
<evidence type="ECO:0000313" key="2">
    <source>
        <dbReference type="EMBL" id="BAT13005.1"/>
    </source>
</evidence>
<evidence type="ECO:0000256" key="1">
    <source>
        <dbReference type="SAM" id="MobiDB-lite"/>
    </source>
</evidence>
<reference evidence="3" key="1">
    <citation type="journal article" date="2005" name="Nature">
        <title>The map-based sequence of the rice genome.</title>
        <authorList>
            <consortium name="International rice genome sequencing project (IRGSP)"/>
            <person name="Matsumoto T."/>
            <person name="Wu J."/>
            <person name="Kanamori H."/>
            <person name="Katayose Y."/>
            <person name="Fujisawa M."/>
            <person name="Namiki N."/>
            <person name="Mizuno H."/>
            <person name="Yamamoto K."/>
            <person name="Antonio B.A."/>
            <person name="Baba T."/>
            <person name="Sakata K."/>
            <person name="Nagamura Y."/>
            <person name="Aoki H."/>
            <person name="Arikawa K."/>
            <person name="Arita K."/>
            <person name="Bito T."/>
            <person name="Chiden Y."/>
            <person name="Fujitsuka N."/>
            <person name="Fukunaka R."/>
            <person name="Hamada M."/>
            <person name="Harada C."/>
            <person name="Hayashi A."/>
            <person name="Hijishita S."/>
            <person name="Honda M."/>
            <person name="Hosokawa S."/>
            <person name="Ichikawa Y."/>
            <person name="Idonuma A."/>
            <person name="Iijima M."/>
            <person name="Ikeda M."/>
            <person name="Ikeno M."/>
            <person name="Ito K."/>
            <person name="Ito S."/>
            <person name="Ito T."/>
            <person name="Ito Y."/>
            <person name="Ito Y."/>
            <person name="Iwabuchi A."/>
            <person name="Kamiya K."/>
            <person name="Karasawa W."/>
            <person name="Kurita K."/>
            <person name="Katagiri S."/>
            <person name="Kikuta A."/>
            <person name="Kobayashi H."/>
            <person name="Kobayashi N."/>
            <person name="Machita K."/>
            <person name="Maehara T."/>
            <person name="Masukawa M."/>
            <person name="Mizubayashi T."/>
            <person name="Mukai Y."/>
            <person name="Nagasaki H."/>
            <person name="Nagata Y."/>
            <person name="Naito S."/>
            <person name="Nakashima M."/>
            <person name="Nakama Y."/>
            <person name="Nakamichi Y."/>
            <person name="Nakamura M."/>
            <person name="Meguro A."/>
            <person name="Negishi M."/>
            <person name="Ohta I."/>
            <person name="Ohta T."/>
            <person name="Okamoto M."/>
            <person name="Ono N."/>
            <person name="Saji S."/>
            <person name="Sakaguchi M."/>
            <person name="Sakai K."/>
            <person name="Shibata M."/>
            <person name="Shimokawa T."/>
            <person name="Song J."/>
            <person name="Takazaki Y."/>
            <person name="Terasawa K."/>
            <person name="Tsugane M."/>
            <person name="Tsuji K."/>
            <person name="Ueda S."/>
            <person name="Waki K."/>
            <person name="Yamagata H."/>
            <person name="Yamamoto M."/>
            <person name="Yamamoto S."/>
            <person name="Yamane H."/>
            <person name="Yoshiki S."/>
            <person name="Yoshihara R."/>
            <person name="Yukawa K."/>
            <person name="Zhong H."/>
            <person name="Yano M."/>
            <person name="Yuan Q."/>
            <person name="Ouyang S."/>
            <person name="Liu J."/>
            <person name="Jones K.M."/>
            <person name="Gansberger K."/>
            <person name="Moffat K."/>
            <person name="Hill J."/>
            <person name="Bera J."/>
            <person name="Fadrosh D."/>
            <person name="Jin S."/>
            <person name="Johri S."/>
            <person name="Kim M."/>
            <person name="Overton L."/>
            <person name="Reardon M."/>
            <person name="Tsitrin T."/>
            <person name="Vuong H."/>
            <person name="Weaver B."/>
            <person name="Ciecko A."/>
            <person name="Tallon L."/>
            <person name="Jackson J."/>
            <person name="Pai G."/>
            <person name="Aken S.V."/>
            <person name="Utterback T."/>
            <person name="Reidmuller S."/>
            <person name="Feldblyum T."/>
            <person name="Hsiao J."/>
            <person name="Zismann V."/>
            <person name="Iobst S."/>
            <person name="de Vazeille A.R."/>
            <person name="Buell C.R."/>
            <person name="Ying K."/>
            <person name="Li Y."/>
            <person name="Lu T."/>
            <person name="Huang Y."/>
            <person name="Zhao Q."/>
            <person name="Feng Q."/>
            <person name="Zhang L."/>
            <person name="Zhu J."/>
            <person name="Weng Q."/>
            <person name="Mu J."/>
            <person name="Lu Y."/>
            <person name="Fan D."/>
            <person name="Liu Y."/>
            <person name="Guan J."/>
            <person name="Zhang Y."/>
            <person name="Yu S."/>
            <person name="Liu X."/>
            <person name="Zhang Y."/>
            <person name="Hong G."/>
            <person name="Han B."/>
            <person name="Choisne N."/>
            <person name="Demange N."/>
            <person name="Orjeda G."/>
            <person name="Samain S."/>
            <person name="Cattolico L."/>
            <person name="Pelletier E."/>
            <person name="Couloux A."/>
            <person name="Segurens B."/>
            <person name="Wincker P."/>
            <person name="D'Hont A."/>
            <person name="Scarpelli C."/>
            <person name="Weissenbach J."/>
            <person name="Salanoubat M."/>
            <person name="Quetier F."/>
            <person name="Yu Y."/>
            <person name="Kim H.R."/>
            <person name="Rambo T."/>
            <person name="Currie J."/>
            <person name="Collura K."/>
            <person name="Luo M."/>
            <person name="Yang T."/>
            <person name="Ammiraju J.S.S."/>
            <person name="Engler F."/>
            <person name="Soderlund C."/>
            <person name="Wing R.A."/>
            <person name="Palmer L.E."/>
            <person name="de la Bastide M."/>
            <person name="Spiegel L."/>
            <person name="Nascimento L."/>
            <person name="Zutavern T."/>
            <person name="O'Shaughnessy A."/>
            <person name="Dike S."/>
            <person name="Dedhia N."/>
            <person name="Preston R."/>
            <person name="Balija V."/>
            <person name="McCombie W.R."/>
            <person name="Chow T."/>
            <person name="Chen H."/>
            <person name="Chung M."/>
            <person name="Chen C."/>
            <person name="Shaw J."/>
            <person name="Wu H."/>
            <person name="Hsiao K."/>
            <person name="Chao Y."/>
            <person name="Chu M."/>
            <person name="Cheng C."/>
            <person name="Hour A."/>
            <person name="Lee P."/>
            <person name="Lin S."/>
            <person name="Lin Y."/>
            <person name="Liou J."/>
            <person name="Liu S."/>
            <person name="Hsing Y."/>
            <person name="Raghuvanshi S."/>
            <person name="Mohanty A."/>
            <person name="Bharti A.K."/>
            <person name="Gaur A."/>
            <person name="Gupta V."/>
            <person name="Kumar D."/>
            <person name="Ravi V."/>
            <person name="Vij S."/>
            <person name="Kapur A."/>
            <person name="Khurana P."/>
            <person name="Khurana P."/>
            <person name="Khurana J.P."/>
            <person name="Tyagi A.K."/>
            <person name="Gaikwad K."/>
            <person name="Singh A."/>
            <person name="Dalal V."/>
            <person name="Srivastava S."/>
            <person name="Dixit A."/>
            <person name="Pal A.K."/>
            <person name="Ghazi I.A."/>
            <person name="Yadav M."/>
            <person name="Pandit A."/>
            <person name="Bhargava A."/>
            <person name="Sureshbabu K."/>
            <person name="Batra K."/>
            <person name="Sharma T.R."/>
            <person name="Mohapatra T."/>
            <person name="Singh N.K."/>
            <person name="Messing J."/>
            <person name="Nelson A.B."/>
            <person name="Fuks G."/>
            <person name="Kavchok S."/>
            <person name="Keizer G."/>
            <person name="Linton E."/>
            <person name="Llaca V."/>
            <person name="Song R."/>
            <person name="Tanyolac B."/>
            <person name="Young S."/>
            <person name="Ho-Il K."/>
            <person name="Hahn J.H."/>
            <person name="Sangsakoo G."/>
            <person name="Vanavichit A."/>
            <person name="de Mattos Luiz.A.T."/>
            <person name="Zimmer P.D."/>
            <person name="Malone G."/>
            <person name="Dellagostin O."/>
            <person name="de Oliveira A.C."/>
            <person name="Bevan M."/>
            <person name="Bancroft I."/>
            <person name="Minx P."/>
            <person name="Cordum H."/>
            <person name="Wilson R."/>
            <person name="Cheng Z."/>
            <person name="Jin W."/>
            <person name="Jiang J."/>
            <person name="Leong S.A."/>
            <person name="Iwama H."/>
            <person name="Gojobori T."/>
            <person name="Itoh T."/>
            <person name="Niimura Y."/>
            <person name="Fujii Y."/>
            <person name="Habara T."/>
            <person name="Sakai H."/>
            <person name="Sato Y."/>
            <person name="Wilson G."/>
            <person name="Kumar K."/>
            <person name="McCouch S."/>
            <person name="Juretic N."/>
            <person name="Hoen D."/>
            <person name="Wright S."/>
            <person name="Bruskiewich R."/>
            <person name="Bureau T."/>
            <person name="Miyao A."/>
            <person name="Hirochika H."/>
            <person name="Nishikawa T."/>
            <person name="Kadowaki K."/>
            <person name="Sugiura M."/>
            <person name="Burr B."/>
            <person name="Sasaki T."/>
        </authorList>
    </citation>
    <scope>NUCLEOTIDE SEQUENCE [LARGE SCALE GENOMIC DNA]</scope>
    <source>
        <strain evidence="3">cv. Nipponbare</strain>
    </source>
</reference>
<feature type="compositionally biased region" description="Low complexity" evidence="1">
    <location>
        <begin position="14"/>
        <end position="30"/>
    </location>
</feature>
<dbReference type="InParanoid" id="A0A0P0XZQ8"/>
<dbReference type="AlphaFoldDB" id="A0A0P0XZQ8"/>
<name>A0A0P0XZQ8_ORYSJ</name>
<reference evidence="2 3" key="3">
    <citation type="journal article" date="2013" name="Rice">
        <title>Improvement of the Oryza sativa Nipponbare reference genome using next generation sequence and optical map data.</title>
        <authorList>
            <person name="Kawahara Y."/>
            <person name="de la Bastide M."/>
            <person name="Hamilton J.P."/>
            <person name="Kanamori H."/>
            <person name="McCombie W.R."/>
            <person name="Ouyang S."/>
            <person name="Schwartz D.C."/>
            <person name="Tanaka T."/>
            <person name="Wu J."/>
            <person name="Zhou S."/>
            <person name="Childs K.L."/>
            <person name="Davidson R.M."/>
            <person name="Lin H."/>
            <person name="Quesada-Ocampo L."/>
            <person name="Vaillancourt B."/>
            <person name="Sakai H."/>
            <person name="Lee S.S."/>
            <person name="Kim J."/>
            <person name="Numa H."/>
            <person name="Itoh T."/>
            <person name="Buell C.R."/>
            <person name="Matsumoto T."/>
        </authorList>
    </citation>
    <scope>NUCLEOTIDE SEQUENCE [LARGE SCALE GENOMIC DNA]</scope>
    <source>
        <strain evidence="3">cv. Nipponbare</strain>
    </source>
</reference>
<evidence type="ECO:0000313" key="3">
    <source>
        <dbReference type="Proteomes" id="UP000059680"/>
    </source>
</evidence>
<feature type="region of interest" description="Disordered" evidence="1">
    <location>
        <begin position="1"/>
        <end position="70"/>
    </location>
</feature>
<sequence length="70" mass="7274">MGAQATSAARKRPPTTSSQAAATSPASPAASPTPPPPPERSADMRPMPPKGHFFIPHPHFLVPGGYADHH</sequence>
<dbReference type="Proteomes" id="UP000059680">
    <property type="component" value="Chromosome 11"/>
</dbReference>